<comment type="caution">
    <text evidence="2">The sequence shown here is derived from an EMBL/GenBank/DDBJ whole genome shotgun (WGS) entry which is preliminary data.</text>
</comment>
<accession>A0A9D4DWW1</accession>
<dbReference type="Proteomes" id="UP000828390">
    <property type="component" value="Unassembled WGS sequence"/>
</dbReference>
<evidence type="ECO:0000313" key="2">
    <source>
        <dbReference type="EMBL" id="KAH3768295.1"/>
    </source>
</evidence>
<dbReference type="AlphaFoldDB" id="A0A9D4DWW1"/>
<reference evidence="2" key="2">
    <citation type="submission" date="2020-11" db="EMBL/GenBank/DDBJ databases">
        <authorList>
            <person name="McCartney M.A."/>
            <person name="Auch B."/>
            <person name="Kono T."/>
            <person name="Mallez S."/>
            <person name="Becker A."/>
            <person name="Gohl D.M."/>
            <person name="Silverstein K.A.T."/>
            <person name="Koren S."/>
            <person name="Bechman K.B."/>
            <person name="Herman A."/>
            <person name="Abrahante J.E."/>
            <person name="Garbe J."/>
        </authorList>
    </citation>
    <scope>NUCLEOTIDE SEQUENCE</scope>
    <source>
        <strain evidence="2">Duluth1</strain>
        <tissue evidence="2">Whole animal</tissue>
    </source>
</reference>
<proteinExistence type="predicted"/>
<keyword evidence="1" id="KW-1133">Transmembrane helix</keyword>
<keyword evidence="1" id="KW-0812">Transmembrane</keyword>
<protein>
    <submittedName>
        <fullName evidence="2">Uncharacterized protein</fullName>
    </submittedName>
</protein>
<evidence type="ECO:0000256" key="1">
    <source>
        <dbReference type="SAM" id="Phobius"/>
    </source>
</evidence>
<dbReference type="EMBL" id="JAIWYP010000009">
    <property type="protein sequence ID" value="KAH3768295.1"/>
    <property type="molecule type" value="Genomic_DNA"/>
</dbReference>
<organism evidence="2 3">
    <name type="scientific">Dreissena polymorpha</name>
    <name type="common">Zebra mussel</name>
    <name type="synonym">Mytilus polymorpha</name>
    <dbReference type="NCBI Taxonomy" id="45954"/>
    <lineage>
        <taxon>Eukaryota</taxon>
        <taxon>Metazoa</taxon>
        <taxon>Spiralia</taxon>
        <taxon>Lophotrochozoa</taxon>
        <taxon>Mollusca</taxon>
        <taxon>Bivalvia</taxon>
        <taxon>Autobranchia</taxon>
        <taxon>Heteroconchia</taxon>
        <taxon>Euheterodonta</taxon>
        <taxon>Imparidentia</taxon>
        <taxon>Neoheterodontei</taxon>
        <taxon>Myida</taxon>
        <taxon>Dreissenoidea</taxon>
        <taxon>Dreissenidae</taxon>
        <taxon>Dreissena</taxon>
    </lineage>
</organism>
<sequence>MFKCLGPAFCVRVKRPGHPVMVMSALVLVVLLIMIFVFFVLNSHPVCSGSLIESVVEI</sequence>
<evidence type="ECO:0000313" key="3">
    <source>
        <dbReference type="Proteomes" id="UP000828390"/>
    </source>
</evidence>
<reference evidence="2" key="1">
    <citation type="journal article" date="2019" name="bioRxiv">
        <title>The Genome of the Zebra Mussel, Dreissena polymorpha: A Resource for Invasive Species Research.</title>
        <authorList>
            <person name="McCartney M.A."/>
            <person name="Auch B."/>
            <person name="Kono T."/>
            <person name="Mallez S."/>
            <person name="Zhang Y."/>
            <person name="Obille A."/>
            <person name="Becker A."/>
            <person name="Abrahante J.E."/>
            <person name="Garbe J."/>
            <person name="Badalamenti J.P."/>
            <person name="Herman A."/>
            <person name="Mangelson H."/>
            <person name="Liachko I."/>
            <person name="Sullivan S."/>
            <person name="Sone E.D."/>
            <person name="Koren S."/>
            <person name="Silverstein K.A.T."/>
            <person name="Beckman K.B."/>
            <person name="Gohl D.M."/>
        </authorList>
    </citation>
    <scope>NUCLEOTIDE SEQUENCE</scope>
    <source>
        <strain evidence="2">Duluth1</strain>
        <tissue evidence="2">Whole animal</tissue>
    </source>
</reference>
<keyword evidence="1" id="KW-0472">Membrane</keyword>
<keyword evidence="3" id="KW-1185">Reference proteome</keyword>
<gene>
    <name evidence="2" type="ORF">DPMN_169507</name>
</gene>
<feature type="transmembrane region" description="Helical" evidence="1">
    <location>
        <begin position="20"/>
        <end position="41"/>
    </location>
</feature>
<name>A0A9D4DWW1_DREPO</name>